<dbReference type="Proteomes" id="UP000190961">
    <property type="component" value="Unassembled WGS sequence"/>
</dbReference>
<evidence type="ECO:0000313" key="2">
    <source>
        <dbReference type="Proteomes" id="UP000190961"/>
    </source>
</evidence>
<protein>
    <submittedName>
        <fullName evidence="1">Bacteriophage abortive infection AbiH</fullName>
    </submittedName>
</protein>
<keyword evidence="2" id="KW-1185">Reference proteome</keyword>
<dbReference type="STRING" id="688867.SAMN05660236_0820"/>
<dbReference type="EMBL" id="FUZU01000001">
    <property type="protein sequence ID" value="SKC47095.1"/>
    <property type="molecule type" value="Genomic_DNA"/>
</dbReference>
<sequence length="327" mass="38600">MKTLYVIGNGFDRYHGLSTSYQSFAFFLQDGYSTIYNYLVEYYGLPNLDKDDQQSHYDPLWSEFEKALADLDFDTVLEDNTDYLPNIASDDFRDSDWHSYQIIMEEIVNDLTKNLFIEFKKFILAVEFPDVIDDRKFKLNKDGLYFSFNYTNTLERYYGIPEKSILYIHNKAVNSDATLILGHGIDPNNFQHHVAEPEPPKGLTDEQLHEWREQISDQYDYSYESGKSALLSYFTKSFKKTSQVIDDNRSFFLDLGQIDRVMILGHSLSEVDMQYFRKIFESIPSKSIEWAVSYHRPEDQQIFKERLMRLGVPEQYCSTFRMEALCR</sequence>
<proteinExistence type="predicted"/>
<reference evidence="1 2" key="1">
    <citation type="submission" date="2017-02" db="EMBL/GenBank/DDBJ databases">
        <authorList>
            <person name="Peterson S.W."/>
        </authorList>
    </citation>
    <scope>NUCLEOTIDE SEQUENCE [LARGE SCALE GENOMIC DNA]</scope>
    <source>
        <strain evidence="1 2">DSM 25262</strain>
    </source>
</reference>
<dbReference type="AlphaFoldDB" id="A0A1T5J6Q8"/>
<dbReference type="RefSeq" id="WP_079685412.1">
    <property type="nucleotide sequence ID" value="NZ_FUZU01000001.1"/>
</dbReference>
<dbReference type="Pfam" id="PF14253">
    <property type="entry name" value="AbiH"/>
    <property type="match status" value="1"/>
</dbReference>
<evidence type="ECO:0000313" key="1">
    <source>
        <dbReference type="EMBL" id="SKC47095.1"/>
    </source>
</evidence>
<organism evidence="1 2">
    <name type="scientific">Ohtaekwangia koreensis</name>
    <dbReference type="NCBI Taxonomy" id="688867"/>
    <lineage>
        <taxon>Bacteria</taxon>
        <taxon>Pseudomonadati</taxon>
        <taxon>Bacteroidota</taxon>
        <taxon>Cytophagia</taxon>
        <taxon>Cytophagales</taxon>
        <taxon>Fulvivirgaceae</taxon>
        <taxon>Ohtaekwangia</taxon>
    </lineage>
</organism>
<accession>A0A1T5J6Q8</accession>
<name>A0A1T5J6Q8_9BACT</name>
<gene>
    <name evidence="1" type="ORF">SAMN05660236_0820</name>
</gene>
<dbReference type="InterPro" id="IPR025935">
    <property type="entry name" value="AbiH"/>
</dbReference>
<dbReference type="OrthoDB" id="5903604at2"/>